<evidence type="ECO:0000256" key="3">
    <source>
        <dbReference type="ARBA" id="ARBA00013146"/>
    </source>
</evidence>
<feature type="transmembrane region" description="Helical" evidence="10">
    <location>
        <begin position="59"/>
        <end position="80"/>
    </location>
</feature>
<dbReference type="Proteomes" id="UP001418222">
    <property type="component" value="Unassembled WGS sequence"/>
</dbReference>
<keyword evidence="4 10" id="KW-0812">Transmembrane</keyword>
<keyword evidence="7 10" id="KW-0472">Membrane</keyword>
<name>A0AAP0GC89_9ASPA</name>
<evidence type="ECO:0000313" key="12">
    <source>
        <dbReference type="EMBL" id="KAK8951132.1"/>
    </source>
</evidence>
<evidence type="ECO:0000256" key="9">
    <source>
        <dbReference type="ARBA" id="ARBA00047909"/>
    </source>
</evidence>
<feature type="transmembrane region" description="Helical" evidence="10">
    <location>
        <begin position="95"/>
        <end position="115"/>
    </location>
</feature>
<sequence>MAIDLATLKEYLLPTLVPIVVYWIYSGIYYFIFEHFDDYRLHTKEEEDAKNKAISKGTVAKGVLLCQFIQFSLSFLVLLIKRKEGELVPAPQPQIHVIFLQIFIGIAVMDTWQYFAHRTLHTNEFLYKHVHSWHHKVVASYGFGALYTHPIEGLITDTGGGILTYLISGMSPRTAMFFMSYATIKAIDDHSGMWLPGNILHFFENNSAYHDIHHQPYGLKYNYSNLFFVNWDRLLGTYMPYTVEERKNGRGFAARPAHRKTT</sequence>
<dbReference type="Pfam" id="PF04116">
    <property type="entry name" value="FA_hydroxylase"/>
    <property type="match status" value="1"/>
</dbReference>
<dbReference type="EMBL" id="JBBWWQ010000003">
    <property type="protein sequence ID" value="KAK8951132.1"/>
    <property type="molecule type" value="Genomic_DNA"/>
</dbReference>
<evidence type="ECO:0000256" key="8">
    <source>
        <dbReference type="ARBA" id="ARBA00023239"/>
    </source>
</evidence>
<gene>
    <name evidence="12" type="primary">SBH1</name>
    <name evidence="12" type="ORF">KSP39_PZI003016</name>
</gene>
<dbReference type="GO" id="GO:0071771">
    <property type="term" value="F:aldehyde oxygenase (deformylating) activity"/>
    <property type="evidence" value="ECO:0007669"/>
    <property type="project" value="UniProtKB-EC"/>
</dbReference>
<dbReference type="InterPro" id="IPR006694">
    <property type="entry name" value="Fatty_acid_hydroxylase"/>
</dbReference>
<keyword evidence="8" id="KW-0456">Lyase</keyword>
<keyword evidence="5" id="KW-0256">Endoplasmic reticulum</keyword>
<comment type="catalytic activity">
    <reaction evidence="9">
        <text>a long-chain fatty aldehyde + 2 NADPH + O2 + H(+) = a long-chain alkane + formate + 2 NADP(+) + H2O</text>
        <dbReference type="Rhea" id="RHEA:21440"/>
        <dbReference type="ChEBI" id="CHEBI:15377"/>
        <dbReference type="ChEBI" id="CHEBI:15378"/>
        <dbReference type="ChEBI" id="CHEBI:15379"/>
        <dbReference type="ChEBI" id="CHEBI:15740"/>
        <dbReference type="ChEBI" id="CHEBI:17176"/>
        <dbReference type="ChEBI" id="CHEBI:57783"/>
        <dbReference type="ChEBI" id="CHEBI:58349"/>
        <dbReference type="ChEBI" id="CHEBI:83563"/>
        <dbReference type="EC" id="4.1.99.5"/>
    </reaction>
</comment>
<evidence type="ECO:0000313" key="13">
    <source>
        <dbReference type="Proteomes" id="UP001418222"/>
    </source>
</evidence>
<keyword evidence="13" id="KW-1185">Reference proteome</keyword>
<comment type="similarity">
    <text evidence="2">Belongs to the sterol desaturase family.</text>
</comment>
<evidence type="ECO:0000256" key="6">
    <source>
        <dbReference type="ARBA" id="ARBA00022989"/>
    </source>
</evidence>
<comment type="subcellular location">
    <subcellularLocation>
        <location evidence="1">Endoplasmic reticulum membrane</location>
        <topology evidence="1">Multi-pass membrane protein</topology>
    </subcellularLocation>
</comment>
<dbReference type="GO" id="GO:0016491">
    <property type="term" value="F:oxidoreductase activity"/>
    <property type="evidence" value="ECO:0007669"/>
    <property type="project" value="InterPro"/>
</dbReference>
<evidence type="ECO:0000259" key="11">
    <source>
        <dbReference type="Pfam" id="PF04116"/>
    </source>
</evidence>
<evidence type="ECO:0000256" key="2">
    <source>
        <dbReference type="ARBA" id="ARBA00009324"/>
    </source>
</evidence>
<evidence type="ECO:0000256" key="5">
    <source>
        <dbReference type="ARBA" id="ARBA00022824"/>
    </source>
</evidence>
<dbReference type="GO" id="GO:0005506">
    <property type="term" value="F:iron ion binding"/>
    <property type="evidence" value="ECO:0007669"/>
    <property type="project" value="InterPro"/>
</dbReference>
<dbReference type="GO" id="GO:0005789">
    <property type="term" value="C:endoplasmic reticulum membrane"/>
    <property type="evidence" value="ECO:0007669"/>
    <property type="project" value="UniProtKB-SubCell"/>
</dbReference>
<protein>
    <recommendedName>
        <fullName evidence="3">aldehyde oxygenase (deformylating)</fullName>
        <ecNumber evidence="3">4.1.99.5</ecNumber>
    </recommendedName>
</protein>
<dbReference type="PANTHER" id="PTHR11863">
    <property type="entry name" value="STEROL DESATURASE"/>
    <property type="match status" value="1"/>
</dbReference>
<comment type="caution">
    <text evidence="12">The sequence shown here is derived from an EMBL/GenBank/DDBJ whole genome shotgun (WGS) entry which is preliminary data.</text>
</comment>
<dbReference type="InterPro" id="IPR050307">
    <property type="entry name" value="Sterol_Desaturase_Related"/>
</dbReference>
<evidence type="ECO:0000256" key="1">
    <source>
        <dbReference type="ARBA" id="ARBA00004477"/>
    </source>
</evidence>
<keyword evidence="6 10" id="KW-1133">Transmembrane helix</keyword>
<dbReference type="AlphaFoldDB" id="A0AAP0GC89"/>
<feature type="transmembrane region" description="Helical" evidence="10">
    <location>
        <begin position="12"/>
        <end position="32"/>
    </location>
</feature>
<evidence type="ECO:0000256" key="7">
    <source>
        <dbReference type="ARBA" id="ARBA00023136"/>
    </source>
</evidence>
<dbReference type="EC" id="4.1.99.5" evidence="3"/>
<accession>A0AAP0GC89</accession>
<evidence type="ECO:0000256" key="4">
    <source>
        <dbReference type="ARBA" id="ARBA00022692"/>
    </source>
</evidence>
<evidence type="ECO:0000256" key="10">
    <source>
        <dbReference type="SAM" id="Phobius"/>
    </source>
</evidence>
<feature type="domain" description="Fatty acid hydroxylase" evidence="11">
    <location>
        <begin position="103"/>
        <end position="237"/>
    </location>
</feature>
<organism evidence="12 13">
    <name type="scientific">Platanthera zijinensis</name>
    <dbReference type="NCBI Taxonomy" id="2320716"/>
    <lineage>
        <taxon>Eukaryota</taxon>
        <taxon>Viridiplantae</taxon>
        <taxon>Streptophyta</taxon>
        <taxon>Embryophyta</taxon>
        <taxon>Tracheophyta</taxon>
        <taxon>Spermatophyta</taxon>
        <taxon>Magnoliopsida</taxon>
        <taxon>Liliopsida</taxon>
        <taxon>Asparagales</taxon>
        <taxon>Orchidaceae</taxon>
        <taxon>Orchidoideae</taxon>
        <taxon>Orchideae</taxon>
        <taxon>Orchidinae</taxon>
        <taxon>Platanthera</taxon>
    </lineage>
</organism>
<dbReference type="GO" id="GO:0008610">
    <property type="term" value="P:lipid biosynthetic process"/>
    <property type="evidence" value="ECO:0007669"/>
    <property type="project" value="InterPro"/>
</dbReference>
<reference evidence="12 13" key="1">
    <citation type="journal article" date="2022" name="Nat. Plants">
        <title>Genomes of leafy and leafless Platanthera orchids illuminate the evolution of mycoheterotrophy.</title>
        <authorList>
            <person name="Li M.H."/>
            <person name="Liu K.W."/>
            <person name="Li Z."/>
            <person name="Lu H.C."/>
            <person name="Ye Q.L."/>
            <person name="Zhang D."/>
            <person name="Wang J.Y."/>
            <person name="Li Y.F."/>
            <person name="Zhong Z.M."/>
            <person name="Liu X."/>
            <person name="Yu X."/>
            <person name="Liu D.K."/>
            <person name="Tu X.D."/>
            <person name="Liu B."/>
            <person name="Hao Y."/>
            <person name="Liao X.Y."/>
            <person name="Jiang Y.T."/>
            <person name="Sun W.H."/>
            <person name="Chen J."/>
            <person name="Chen Y.Q."/>
            <person name="Ai Y."/>
            <person name="Zhai J.W."/>
            <person name="Wu S.S."/>
            <person name="Zhou Z."/>
            <person name="Hsiao Y.Y."/>
            <person name="Wu W.L."/>
            <person name="Chen Y.Y."/>
            <person name="Lin Y.F."/>
            <person name="Hsu J.L."/>
            <person name="Li C.Y."/>
            <person name="Wang Z.W."/>
            <person name="Zhao X."/>
            <person name="Zhong W.Y."/>
            <person name="Ma X.K."/>
            <person name="Ma L."/>
            <person name="Huang J."/>
            <person name="Chen G.Z."/>
            <person name="Huang M.Z."/>
            <person name="Huang L."/>
            <person name="Peng D.H."/>
            <person name="Luo Y.B."/>
            <person name="Zou S.Q."/>
            <person name="Chen S.P."/>
            <person name="Lan S."/>
            <person name="Tsai W.C."/>
            <person name="Van de Peer Y."/>
            <person name="Liu Z.J."/>
        </authorList>
    </citation>
    <scope>NUCLEOTIDE SEQUENCE [LARGE SCALE GENOMIC DNA]</scope>
    <source>
        <strain evidence="12">Lor287</strain>
    </source>
</reference>
<proteinExistence type="inferred from homology"/>